<evidence type="ECO:0000313" key="9">
    <source>
        <dbReference type="Proteomes" id="UP001239994"/>
    </source>
</evidence>
<dbReference type="GO" id="GO:0006633">
    <property type="term" value="P:fatty acid biosynthetic process"/>
    <property type="evidence" value="ECO:0007669"/>
    <property type="project" value="UniProtKB-KW"/>
</dbReference>
<keyword evidence="4" id="KW-0276">Fatty acid metabolism</keyword>
<name>A0AAD8ZCF0_9TELE</name>
<comment type="pathway">
    <text evidence="1">Lipid metabolism; fatty acid biosynthesis.</text>
</comment>
<dbReference type="PRINTS" id="PR00081">
    <property type="entry name" value="GDHRDH"/>
</dbReference>
<dbReference type="Proteomes" id="UP001239994">
    <property type="component" value="Unassembled WGS sequence"/>
</dbReference>
<dbReference type="InterPro" id="IPR036291">
    <property type="entry name" value="NAD(P)-bd_dom_sf"/>
</dbReference>
<evidence type="ECO:0000256" key="6">
    <source>
        <dbReference type="ARBA" id="ARBA00041707"/>
    </source>
</evidence>
<keyword evidence="4" id="KW-0275">Fatty acid biosynthesis</keyword>
<dbReference type="InterPro" id="IPR020904">
    <property type="entry name" value="Sc_DH/Rdtase_CS"/>
</dbReference>
<proteinExistence type="inferred from homology"/>
<comment type="similarity">
    <text evidence="2">Belongs to the short-chain dehydrogenases/reductases (SDR) family.</text>
</comment>
<dbReference type="InterPro" id="IPR057326">
    <property type="entry name" value="KR_dom"/>
</dbReference>
<keyword evidence="4" id="KW-0443">Lipid metabolism</keyword>
<protein>
    <recommendedName>
        <fullName evidence="6">3-ketoacyl-[acyl-carrier-protein] reductase beta subunit</fullName>
    </recommendedName>
    <alternativeName>
        <fullName evidence="5">Quinone reductase CBR4</fullName>
    </alternativeName>
</protein>
<dbReference type="Pfam" id="PF13561">
    <property type="entry name" value="adh_short_C2"/>
    <property type="match status" value="1"/>
</dbReference>
<dbReference type="GO" id="GO:0048038">
    <property type="term" value="F:quinone binding"/>
    <property type="evidence" value="ECO:0007669"/>
    <property type="project" value="TreeGrafter"/>
</dbReference>
<feature type="non-terminal residue" evidence="8">
    <location>
        <position position="1"/>
    </location>
</feature>
<evidence type="ECO:0000256" key="5">
    <source>
        <dbReference type="ARBA" id="ARBA00041580"/>
    </source>
</evidence>
<comment type="caution">
    <text evidence="8">The sequence shown here is derived from an EMBL/GenBank/DDBJ whole genome shotgun (WGS) entry which is preliminary data.</text>
</comment>
<dbReference type="Gene3D" id="3.40.50.720">
    <property type="entry name" value="NAD(P)-binding Rossmann-like Domain"/>
    <property type="match status" value="1"/>
</dbReference>
<dbReference type="SUPFAM" id="SSF51735">
    <property type="entry name" value="NAD(P)-binding Rossmann-fold domains"/>
    <property type="match status" value="1"/>
</dbReference>
<feature type="domain" description="Ketoreductase" evidence="7">
    <location>
        <begin position="7"/>
        <end position="183"/>
    </location>
</feature>
<dbReference type="EMBL" id="JAROKS010000015">
    <property type="protein sequence ID" value="KAK1796477.1"/>
    <property type="molecule type" value="Genomic_DNA"/>
</dbReference>
<keyword evidence="9" id="KW-1185">Reference proteome</keyword>
<evidence type="ECO:0000256" key="1">
    <source>
        <dbReference type="ARBA" id="ARBA00005194"/>
    </source>
</evidence>
<dbReference type="PRINTS" id="PR00080">
    <property type="entry name" value="SDRFAMILY"/>
</dbReference>
<dbReference type="SMART" id="SM00822">
    <property type="entry name" value="PKS_KR"/>
    <property type="match status" value="1"/>
</dbReference>
<dbReference type="InterPro" id="IPR002347">
    <property type="entry name" value="SDR_fam"/>
</dbReference>
<dbReference type="PANTHER" id="PTHR42760:SF133">
    <property type="entry name" value="3-OXOACYL-[ACYL-CARRIER-PROTEIN] REDUCTASE"/>
    <property type="match status" value="1"/>
</dbReference>
<keyword evidence="3" id="KW-0560">Oxidoreductase</keyword>
<dbReference type="PANTHER" id="PTHR42760">
    <property type="entry name" value="SHORT-CHAIN DEHYDROGENASES/REDUCTASES FAMILY MEMBER"/>
    <property type="match status" value="1"/>
</dbReference>
<reference evidence="8" key="1">
    <citation type="submission" date="2023-03" db="EMBL/GenBank/DDBJ databases">
        <title>Electrophorus voltai genome.</title>
        <authorList>
            <person name="Bian C."/>
        </authorList>
    </citation>
    <scope>NUCLEOTIDE SEQUENCE</scope>
    <source>
        <strain evidence="8">CB-2022</strain>
        <tissue evidence="8">Muscle</tissue>
    </source>
</reference>
<dbReference type="FunFam" id="3.40.50.720:FF:000173">
    <property type="entry name" value="3-oxoacyl-[acyl-carrier protein] reductase"/>
    <property type="match status" value="1"/>
</dbReference>
<evidence type="ECO:0000259" key="7">
    <source>
        <dbReference type="SMART" id="SM00822"/>
    </source>
</evidence>
<evidence type="ECO:0000256" key="4">
    <source>
        <dbReference type="ARBA" id="ARBA00023160"/>
    </source>
</evidence>
<organism evidence="8 9">
    <name type="scientific">Electrophorus voltai</name>
    <dbReference type="NCBI Taxonomy" id="2609070"/>
    <lineage>
        <taxon>Eukaryota</taxon>
        <taxon>Metazoa</taxon>
        <taxon>Chordata</taxon>
        <taxon>Craniata</taxon>
        <taxon>Vertebrata</taxon>
        <taxon>Euteleostomi</taxon>
        <taxon>Actinopterygii</taxon>
        <taxon>Neopterygii</taxon>
        <taxon>Teleostei</taxon>
        <taxon>Ostariophysi</taxon>
        <taxon>Gymnotiformes</taxon>
        <taxon>Gymnotoidei</taxon>
        <taxon>Gymnotidae</taxon>
        <taxon>Electrophorus</taxon>
    </lineage>
</organism>
<sequence>GAMSRLGVVCGGSRGIGRAVAQLLAQKGHRVVVVSRNQEAALATAESLPGVAHVGLSCDVSREHDVQSVFETITSTCGPVDYLVNAAGIIRDALLLRSKSEDIGSVLHTNLLGSMLTCKAALRSMLSKGGAIVNIGSLVGMKGNAGQCAYSASKAGLEGFSRSLAKEVASRSIRVNLVAPGRLIQTDMTAGLKEEDKRRRIPLGRFGQPEEVAQAVLFLLETPYVTGQVLLVDGGLHLALPSHLRSSLTSLLPHTSPLPIKKDSKNLPTANWRLSAQTDRPTGF</sequence>
<evidence type="ECO:0000256" key="2">
    <source>
        <dbReference type="ARBA" id="ARBA00006484"/>
    </source>
</evidence>
<accession>A0AAD8ZCF0</accession>
<evidence type="ECO:0000313" key="8">
    <source>
        <dbReference type="EMBL" id="KAK1796477.1"/>
    </source>
</evidence>
<gene>
    <name evidence="8" type="ORF">P4O66_008918</name>
</gene>
<dbReference type="AlphaFoldDB" id="A0AAD8ZCF0"/>
<evidence type="ECO:0000256" key="3">
    <source>
        <dbReference type="ARBA" id="ARBA00023002"/>
    </source>
</evidence>
<dbReference type="GO" id="GO:0016616">
    <property type="term" value="F:oxidoreductase activity, acting on the CH-OH group of donors, NAD or NADP as acceptor"/>
    <property type="evidence" value="ECO:0007669"/>
    <property type="project" value="TreeGrafter"/>
</dbReference>
<dbReference type="PROSITE" id="PS00061">
    <property type="entry name" value="ADH_SHORT"/>
    <property type="match status" value="1"/>
</dbReference>
<keyword evidence="4" id="KW-0444">Lipid biosynthesis</keyword>